<comment type="caution">
    <text evidence="2">The sequence shown here is derived from an EMBL/GenBank/DDBJ whole genome shotgun (WGS) entry which is preliminary data.</text>
</comment>
<feature type="compositionally biased region" description="Polar residues" evidence="1">
    <location>
        <begin position="1"/>
        <end position="18"/>
    </location>
</feature>
<dbReference type="AlphaFoldDB" id="M1W8U4"/>
<accession>M1W8U4</accession>
<evidence type="ECO:0000256" key="1">
    <source>
        <dbReference type="SAM" id="MobiDB-lite"/>
    </source>
</evidence>
<dbReference type="PhylomeDB" id="M1W8U4"/>
<sequence>MRIPQNQVPRQQTFSNVFMASPGDPKQHQTQRPRDEDAGRKANGIIDTRTSDNSQTRIEGKLDDLTKGVADIRSKVCDELKGRRVAAVVRSTVAAECPHDPGMGCGLRD</sequence>
<reference evidence="2 3" key="1">
    <citation type="journal article" date="2013" name="PLoS Genet.">
        <title>Plant-symbiotic fungi as chemical engineers: Multi-genome analysis of the Clavicipitaceae reveals dynamics of alkaloid loci.</title>
        <authorList>
            <person name="Schardl C.L."/>
            <person name="Young C.A."/>
            <person name="Hesse U."/>
            <person name="Amyotte S.G."/>
            <person name="Andreeva K."/>
            <person name="Calie P.J."/>
            <person name="Fleetwood D.J."/>
            <person name="Haws D.C."/>
            <person name="Moore N."/>
            <person name="Oeser B."/>
            <person name="Panaccione D.G."/>
            <person name="Schweri K.K."/>
            <person name="Voisey C.R."/>
            <person name="Farman M.L."/>
            <person name="Jaromczyk J.W."/>
            <person name="Roe B.A."/>
            <person name="O'Sullivan D.M."/>
            <person name="Scott B."/>
            <person name="Tudzynski P."/>
            <person name="An Z."/>
            <person name="Arnaoudova E.G."/>
            <person name="Bullock C.T."/>
            <person name="Charlton N.D."/>
            <person name="Chen L."/>
            <person name="Cox M."/>
            <person name="Dinkins R.D."/>
            <person name="Florea S."/>
            <person name="Glenn A.E."/>
            <person name="Gordon A."/>
            <person name="Gueldener U."/>
            <person name="Harris D.R."/>
            <person name="Hollin W."/>
            <person name="Jaromczyk J."/>
            <person name="Johnson R.D."/>
            <person name="Khan A.K."/>
            <person name="Leistner E."/>
            <person name="Leuchtmann A."/>
            <person name="Li C."/>
            <person name="Liu J."/>
            <person name="Liu J."/>
            <person name="Liu M."/>
            <person name="Mace W."/>
            <person name="Machado C."/>
            <person name="Nagabhyru P."/>
            <person name="Pan J."/>
            <person name="Schmid J."/>
            <person name="Sugawara K."/>
            <person name="Steiner U."/>
            <person name="Takach J.E."/>
            <person name="Tanaka E."/>
            <person name="Webb J.S."/>
            <person name="Wilson E.V."/>
            <person name="Wiseman J.L."/>
            <person name="Yoshida R."/>
            <person name="Zeng Z."/>
        </authorList>
    </citation>
    <scope>NUCLEOTIDE SEQUENCE [LARGE SCALE GENOMIC DNA]</scope>
    <source>
        <strain evidence="2 3">20.1</strain>
    </source>
</reference>
<dbReference type="Proteomes" id="UP000016801">
    <property type="component" value="Unassembled WGS sequence"/>
</dbReference>
<evidence type="ECO:0000313" key="3">
    <source>
        <dbReference type="Proteomes" id="UP000016801"/>
    </source>
</evidence>
<organism evidence="2 3">
    <name type="scientific">Claviceps purpurea (strain 20.1)</name>
    <name type="common">Ergot fungus</name>
    <name type="synonym">Sphacelia segetum</name>
    <dbReference type="NCBI Taxonomy" id="1111077"/>
    <lineage>
        <taxon>Eukaryota</taxon>
        <taxon>Fungi</taxon>
        <taxon>Dikarya</taxon>
        <taxon>Ascomycota</taxon>
        <taxon>Pezizomycotina</taxon>
        <taxon>Sordariomycetes</taxon>
        <taxon>Hypocreomycetidae</taxon>
        <taxon>Hypocreales</taxon>
        <taxon>Clavicipitaceae</taxon>
        <taxon>Claviceps</taxon>
    </lineage>
</organism>
<gene>
    <name evidence="2" type="ORF">CPUR_03161</name>
</gene>
<keyword evidence="3" id="KW-1185">Reference proteome</keyword>
<evidence type="ECO:0000313" key="2">
    <source>
        <dbReference type="EMBL" id="CCE29468.1"/>
    </source>
</evidence>
<dbReference type="VEuPathDB" id="FungiDB:CPUR_03161"/>
<dbReference type="EMBL" id="CAGA01000014">
    <property type="protein sequence ID" value="CCE29468.1"/>
    <property type="molecule type" value="Genomic_DNA"/>
</dbReference>
<proteinExistence type="predicted"/>
<feature type="region of interest" description="Disordered" evidence="1">
    <location>
        <begin position="1"/>
        <end position="55"/>
    </location>
</feature>
<dbReference type="HOGENOM" id="CLU_2183675_0_0_1"/>
<protein>
    <submittedName>
        <fullName evidence="2">Uncharacterized protein</fullName>
    </submittedName>
</protein>
<dbReference type="eggNOG" id="ENOG502RNN7">
    <property type="taxonomic scope" value="Eukaryota"/>
</dbReference>
<name>M1W8U4_CLAP2</name>